<reference evidence="1" key="1">
    <citation type="submission" date="2021-06" db="EMBL/GenBank/DDBJ databases">
        <authorList>
            <person name="Kallberg Y."/>
            <person name="Tangrot J."/>
            <person name="Rosling A."/>
        </authorList>
    </citation>
    <scope>NUCLEOTIDE SEQUENCE</scope>
    <source>
        <strain evidence="1">MA461A</strain>
    </source>
</reference>
<keyword evidence="2" id="KW-1185">Reference proteome</keyword>
<evidence type="ECO:0000313" key="2">
    <source>
        <dbReference type="Proteomes" id="UP000789920"/>
    </source>
</evidence>
<name>A0ACA9S427_9GLOM</name>
<comment type="caution">
    <text evidence="1">The sequence shown here is derived from an EMBL/GenBank/DDBJ whole genome shotgun (WGS) entry which is preliminary data.</text>
</comment>
<feature type="non-terminal residue" evidence="1">
    <location>
        <position position="90"/>
    </location>
</feature>
<dbReference type="Proteomes" id="UP000789920">
    <property type="component" value="Unassembled WGS sequence"/>
</dbReference>
<protein>
    <submittedName>
        <fullName evidence="1">5099_t:CDS:1</fullName>
    </submittedName>
</protein>
<proteinExistence type="predicted"/>
<accession>A0ACA9S427</accession>
<gene>
    <name evidence="1" type="ORF">RPERSI_LOCUS26187</name>
</gene>
<sequence>MAYVAEYPRPPKYSSYSSNDVKLKGTYGKAFLNKIISQIKESGLKKKLKAKLSKFTDDKTQYYDDPQNDDFFDQPPPYDQNYNKDHTPVT</sequence>
<dbReference type="EMBL" id="CAJVQC010088604">
    <property type="protein sequence ID" value="CAG8824201.1"/>
    <property type="molecule type" value="Genomic_DNA"/>
</dbReference>
<organism evidence="1 2">
    <name type="scientific">Racocetra persica</name>
    <dbReference type="NCBI Taxonomy" id="160502"/>
    <lineage>
        <taxon>Eukaryota</taxon>
        <taxon>Fungi</taxon>
        <taxon>Fungi incertae sedis</taxon>
        <taxon>Mucoromycota</taxon>
        <taxon>Glomeromycotina</taxon>
        <taxon>Glomeromycetes</taxon>
        <taxon>Diversisporales</taxon>
        <taxon>Gigasporaceae</taxon>
        <taxon>Racocetra</taxon>
    </lineage>
</organism>
<evidence type="ECO:0000313" key="1">
    <source>
        <dbReference type="EMBL" id="CAG8824201.1"/>
    </source>
</evidence>